<dbReference type="AlphaFoldDB" id="A0A820RII9"/>
<dbReference type="EMBL" id="CAJOBP010004315">
    <property type="protein sequence ID" value="CAF4436382.1"/>
    <property type="molecule type" value="Genomic_DNA"/>
</dbReference>
<dbReference type="EMBL" id="CAJNXB010000108">
    <property type="protein sequence ID" value="CAF3021247.1"/>
    <property type="molecule type" value="Genomic_DNA"/>
</dbReference>
<keyword evidence="4" id="KW-1185">Reference proteome</keyword>
<comment type="caution">
    <text evidence="3">The sequence shown here is derived from an EMBL/GenBank/DDBJ whole genome shotgun (WGS) entry which is preliminary data.</text>
</comment>
<dbReference type="Proteomes" id="UP000663825">
    <property type="component" value="Unassembled WGS sequence"/>
</dbReference>
<dbReference type="Pfam" id="PF13843">
    <property type="entry name" value="DDE_Tnp_1_7"/>
    <property type="match status" value="1"/>
</dbReference>
<evidence type="ECO:0000259" key="1">
    <source>
        <dbReference type="Pfam" id="PF13843"/>
    </source>
</evidence>
<dbReference type="PANTHER" id="PTHR47272:SF2">
    <property type="entry name" value="PIGGYBAC TRANSPOSABLE ELEMENT-DERIVED PROTEIN 3-LIKE"/>
    <property type="match status" value="1"/>
</dbReference>
<name>A0A820RII9_9BILA</name>
<evidence type="ECO:0000313" key="2">
    <source>
        <dbReference type="EMBL" id="CAF3021247.1"/>
    </source>
</evidence>
<dbReference type="Proteomes" id="UP000663873">
    <property type="component" value="Unassembled WGS sequence"/>
</dbReference>
<feature type="domain" description="PiggyBac transposable element-derived protein" evidence="1">
    <location>
        <begin position="5"/>
        <end position="137"/>
    </location>
</feature>
<protein>
    <recommendedName>
        <fullName evidence="1">PiggyBac transposable element-derived protein domain-containing protein</fullName>
    </recommendedName>
</protein>
<organism evidence="3 4">
    <name type="scientific">Rotaria socialis</name>
    <dbReference type="NCBI Taxonomy" id="392032"/>
    <lineage>
        <taxon>Eukaryota</taxon>
        <taxon>Metazoa</taxon>
        <taxon>Spiralia</taxon>
        <taxon>Gnathifera</taxon>
        <taxon>Rotifera</taxon>
        <taxon>Eurotatoria</taxon>
        <taxon>Bdelloidea</taxon>
        <taxon>Philodinida</taxon>
        <taxon>Philodinidae</taxon>
        <taxon>Rotaria</taxon>
    </lineage>
</organism>
<dbReference type="PANTHER" id="PTHR47272">
    <property type="entry name" value="DDE_TNP_1_7 DOMAIN-CONTAINING PROTEIN"/>
    <property type="match status" value="1"/>
</dbReference>
<gene>
    <name evidence="2" type="ORF">TIS948_LOCUS2459</name>
    <name evidence="3" type="ORF">UJA718_LOCUS21739</name>
</gene>
<reference evidence="3" key="1">
    <citation type="submission" date="2021-02" db="EMBL/GenBank/DDBJ databases">
        <authorList>
            <person name="Nowell W R."/>
        </authorList>
    </citation>
    <scope>NUCLEOTIDE SEQUENCE</scope>
</reference>
<dbReference type="InterPro" id="IPR029526">
    <property type="entry name" value="PGBD"/>
</dbReference>
<accession>A0A820RII9</accession>
<evidence type="ECO:0000313" key="4">
    <source>
        <dbReference type="Proteomes" id="UP000663873"/>
    </source>
</evidence>
<proteinExistence type="predicted"/>
<dbReference type="OrthoDB" id="123207at2759"/>
<evidence type="ECO:0000313" key="3">
    <source>
        <dbReference type="EMBL" id="CAF4436382.1"/>
    </source>
</evidence>
<sequence>MTDIGYGVTCTLRANRISNCPIPSEKDMNRMPRGYCESFVSDNEECSIVAWKDAKRVLLGSDFVDEDPNVMLKRWCKHQKVYVEVQAPQIVDCYNKHMSGVDTLGMMVALHPIQFRSKKWYTIIIWRIFDLMVINSWILMKNISDFRADVNGAASGENSQTHFTSPLSSTTNTSYLHLQSSDEENDNEIHVSRKRKREYQLAVVKELCFNGFNYLPKFIQTKNASRCKNEECEQKHVGIA</sequence>